<dbReference type="InterPro" id="IPR001841">
    <property type="entry name" value="Znf_RING"/>
</dbReference>
<evidence type="ECO:0000256" key="3">
    <source>
        <dbReference type="ARBA" id="ARBA00022723"/>
    </source>
</evidence>
<organism evidence="11">
    <name type="scientific">Spirodela intermedia</name>
    <name type="common">Intermediate duckweed</name>
    <dbReference type="NCBI Taxonomy" id="51605"/>
    <lineage>
        <taxon>Eukaryota</taxon>
        <taxon>Viridiplantae</taxon>
        <taxon>Streptophyta</taxon>
        <taxon>Embryophyta</taxon>
        <taxon>Tracheophyta</taxon>
        <taxon>Spermatophyta</taxon>
        <taxon>Magnoliopsida</taxon>
        <taxon>Liliopsida</taxon>
        <taxon>Araceae</taxon>
        <taxon>Lemnoideae</taxon>
        <taxon>Spirodela</taxon>
    </lineage>
</organism>
<keyword evidence="2 9" id="KW-0812">Transmembrane</keyword>
<accession>A0A7I8ILX6</accession>
<dbReference type="PROSITE" id="PS50089">
    <property type="entry name" value="ZF_RING_2"/>
    <property type="match status" value="1"/>
</dbReference>
<dbReference type="EMBL" id="CACRZD030000004">
    <property type="protein sequence ID" value="CAA6658828.1"/>
    <property type="molecule type" value="Genomic_DNA"/>
</dbReference>
<dbReference type="UniPathway" id="UPA00143"/>
<feature type="transmembrane region" description="Helical" evidence="9">
    <location>
        <begin position="43"/>
        <end position="71"/>
    </location>
</feature>
<evidence type="ECO:0000256" key="1">
    <source>
        <dbReference type="ARBA" id="ARBA00004370"/>
    </source>
</evidence>
<comment type="subcellular location">
    <subcellularLocation>
        <location evidence="1">Membrane</location>
    </subcellularLocation>
</comment>
<dbReference type="GO" id="GO:0008270">
    <property type="term" value="F:zinc ion binding"/>
    <property type="evidence" value="ECO:0007669"/>
    <property type="project" value="UniProtKB-KW"/>
</dbReference>
<dbReference type="PANTHER" id="PTHR46539:SF1">
    <property type="entry name" value="E3 UBIQUITIN-PROTEIN LIGASE ATL42"/>
    <property type="match status" value="1"/>
</dbReference>
<keyword evidence="12" id="KW-1185">Reference proteome</keyword>
<dbReference type="Proteomes" id="UP001189122">
    <property type="component" value="Unassembled WGS sequence"/>
</dbReference>
<reference evidence="11 12" key="1">
    <citation type="submission" date="2019-12" db="EMBL/GenBank/DDBJ databases">
        <authorList>
            <person name="Scholz U."/>
            <person name="Mascher M."/>
            <person name="Fiebig A."/>
        </authorList>
    </citation>
    <scope>NUCLEOTIDE SEQUENCE</scope>
</reference>
<dbReference type="InterPro" id="IPR013083">
    <property type="entry name" value="Znf_RING/FYVE/PHD"/>
</dbReference>
<dbReference type="AlphaFoldDB" id="A0A7I8ILX6"/>
<evidence type="ECO:0000256" key="9">
    <source>
        <dbReference type="SAM" id="Phobius"/>
    </source>
</evidence>
<evidence type="ECO:0000259" key="10">
    <source>
        <dbReference type="PROSITE" id="PS50089"/>
    </source>
</evidence>
<name>A0A7I8ILX6_SPIIN</name>
<evidence type="ECO:0000313" key="12">
    <source>
        <dbReference type="Proteomes" id="UP001189122"/>
    </source>
</evidence>
<evidence type="ECO:0000313" key="11">
    <source>
        <dbReference type="EMBL" id="CAA2619102.1"/>
    </source>
</evidence>
<evidence type="ECO:0000256" key="6">
    <source>
        <dbReference type="ARBA" id="ARBA00022989"/>
    </source>
</evidence>
<evidence type="ECO:0000256" key="2">
    <source>
        <dbReference type="ARBA" id="ARBA00022692"/>
    </source>
</evidence>
<dbReference type="PANTHER" id="PTHR46539">
    <property type="entry name" value="E3 UBIQUITIN-PROTEIN LIGASE ATL42"/>
    <property type="match status" value="1"/>
</dbReference>
<dbReference type="EMBL" id="LR743591">
    <property type="protein sequence ID" value="CAA2619102.1"/>
    <property type="molecule type" value="Genomic_DNA"/>
</dbReference>
<dbReference type="Pfam" id="PF13639">
    <property type="entry name" value="zf-RING_2"/>
    <property type="match status" value="1"/>
</dbReference>
<evidence type="ECO:0000256" key="7">
    <source>
        <dbReference type="ARBA" id="ARBA00023136"/>
    </source>
</evidence>
<sequence>MGDASGTAATAAGDGGAAAAQLHRPRRLLGFGAACGMALRDAVAAVFFFVVITVVPFSLAAAGTLAVVALAKAAHRLLRGGPPGGGGLPDKEIGAIPVCVYAAAPPGGGGGGERRDRDCAVCLADFEEGELLRRLGCGHCYHRDCIGRWLRRRATCPKCSRLVSVEMKTEEGLLRRWAGRWRRRQPRSPAANNTLHVVAQPLYTAMN</sequence>
<keyword evidence="6 9" id="KW-1133">Transmembrane helix</keyword>
<evidence type="ECO:0000256" key="8">
    <source>
        <dbReference type="PROSITE-ProRule" id="PRU00175"/>
    </source>
</evidence>
<keyword evidence="3" id="KW-0479">Metal-binding</keyword>
<gene>
    <name evidence="11" type="ORF">SI7747_04005269</name>
</gene>
<protein>
    <recommendedName>
        <fullName evidence="10">RING-type domain-containing protein</fullName>
    </recommendedName>
</protein>
<dbReference type="GO" id="GO:0016020">
    <property type="term" value="C:membrane"/>
    <property type="evidence" value="ECO:0007669"/>
    <property type="project" value="UniProtKB-SubCell"/>
</dbReference>
<dbReference type="Gene3D" id="3.30.40.10">
    <property type="entry name" value="Zinc/RING finger domain, C3HC4 (zinc finger)"/>
    <property type="match status" value="1"/>
</dbReference>
<evidence type="ECO:0000256" key="5">
    <source>
        <dbReference type="ARBA" id="ARBA00022833"/>
    </source>
</evidence>
<keyword evidence="7 9" id="KW-0472">Membrane</keyword>
<dbReference type="SMART" id="SM00184">
    <property type="entry name" value="RING"/>
    <property type="match status" value="1"/>
</dbReference>
<keyword evidence="4 8" id="KW-0863">Zinc-finger</keyword>
<evidence type="ECO:0000256" key="4">
    <source>
        <dbReference type="ARBA" id="ARBA00022771"/>
    </source>
</evidence>
<feature type="domain" description="RING-type" evidence="10">
    <location>
        <begin position="119"/>
        <end position="160"/>
    </location>
</feature>
<dbReference type="SUPFAM" id="SSF57850">
    <property type="entry name" value="RING/U-box"/>
    <property type="match status" value="1"/>
</dbReference>
<dbReference type="GO" id="GO:0016567">
    <property type="term" value="P:protein ubiquitination"/>
    <property type="evidence" value="ECO:0007669"/>
    <property type="project" value="UniProtKB-UniPathway"/>
</dbReference>
<keyword evidence="5" id="KW-0862">Zinc</keyword>
<proteinExistence type="predicted"/>